<organism evidence="1 2">
    <name type="scientific">Amycolatopsis xylanica</name>
    <dbReference type="NCBI Taxonomy" id="589385"/>
    <lineage>
        <taxon>Bacteria</taxon>
        <taxon>Bacillati</taxon>
        <taxon>Actinomycetota</taxon>
        <taxon>Actinomycetes</taxon>
        <taxon>Pseudonocardiales</taxon>
        <taxon>Pseudonocardiaceae</taxon>
        <taxon>Amycolatopsis</taxon>
    </lineage>
</organism>
<evidence type="ECO:0008006" key="3">
    <source>
        <dbReference type="Google" id="ProtNLM"/>
    </source>
</evidence>
<gene>
    <name evidence="1" type="ORF">SAMN05421504_103552</name>
</gene>
<sequence length="268" mass="29102">MAGHARLLDRRRFDLVTGQGDASGVLAAVSAYRNTDGGFGWGLEPDLRSPESQIAGALHAFEVFEETQEPAPELCDWLDTVTLPDGGLPFALPLTQPAGSSPWWAGADSTRSSLQLTAAVAGAAHRAGMSEHPWLRKATEYCLARIAERTGTGFAIEFRFVLWFLDAIGAEAELERMVGFLPDDWVVPVEGGVDGEAQRPLDFSPWHEGPLRALMPREVLEADLERLASLQQDDGGWVVDFVSASPAASLEWRGYATVDAVKILLPYL</sequence>
<dbReference type="AlphaFoldDB" id="A0A1H3DW80"/>
<protein>
    <recommendedName>
        <fullName evidence="3">Prenyltransferase and squalene oxidase repeat-containing protein</fullName>
    </recommendedName>
</protein>
<proteinExistence type="predicted"/>
<reference evidence="1 2" key="1">
    <citation type="submission" date="2016-10" db="EMBL/GenBank/DDBJ databases">
        <authorList>
            <person name="de Groot N.N."/>
        </authorList>
    </citation>
    <scope>NUCLEOTIDE SEQUENCE [LARGE SCALE GENOMIC DNA]</scope>
    <source>
        <strain evidence="1 2">CPCC 202699</strain>
    </source>
</reference>
<dbReference type="SUPFAM" id="SSF48239">
    <property type="entry name" value="Terpenoid cyclases/Protein prenyltransferases"/>
    <property type="match status" value="1"/>
</dbReference>
<name>A0A1H3DW80_9PSEU</name>
<evidence type="ECO:0000313" key="1">
    <source>
        <dbReference type="EMBL" id="SDX70655.1"/>
    </source>
</evidence>
<evidence type="ECO:0000313" key="2">
    <source>
        <dbReference type="Proteomes" id="UP000199515"/>
    </source>
</evidence>
<keyword evidence="2" id="KW-1185">Reference proteome</keyword>
<accession>A0A1H3DW80</accession>
<dbReference type="EMBL" id="FNON01000003">
    <property type="protein sequence ID" value="SDX70655.1"/>
    <property type="molecule type" value="Genomic_DNA"/>
</dbReference>
<dbReference type="InterPro" id="IPR008930">
    <property type="entry name" value="Terpenoid_cyclase/PrenylTrfase"/>
</dbReference>
<dbReference type="STRING" id="589385.SAMN05421504_103552"/>
<dbReference type="Proteomes" id="UP000199515">
    <property type="component" value="Unassembled WGS sequence"/>
</dbReference>